<evidence type="ECO:0000313" key="1">
    <source>
        <dbReference type="EMBL" id="GMQ64172.1"/>
    </source>
</evidence>
<keyword evidence="2" id="KW-1185">Reference proteome</keyword>
<proteinExistence type="predicted"/>
<organism evidence="1 2">
    <name type="scientific">Vallitalea maricola</name>
    <dbReference type="NCBI Taxonomy" id="3074433"/>
    <lineage>
        <taxon>Bacteria</taxon>
        <taxon>Bacillati</taxon>
        <taxon>Bacillota</taxon>
        <taxon>Clostridia</taxon>
        <taxon>Lachnospirales</taxon>
        <taxon>Vallitaleaceae</taxon>
        <taxon>Vallitalea</taxon>
    </lineage>
</organism>
<protein>
    <submittedName>
        <fullName evidence="1">Uncharacterized protein</fullName>
    </submittedName>
</protein>
<dbReference type="Proteomes" id="UP001374599">
    <property type="component" value="Unassembled WGS sequence"/>
</dbReference>
<reference evidence="1" key="1">
    <citation type="submission" date="2023-09" db="EMBL/GenBank/DDBJ databases">
        <title>Vallitalea sediminicola and Vallitalea maricola sp. nov., anaerobic bacteria isolated from marine sediment.</title>
        <authorList>
            <person name="Hirano S."/>
            <person name="Maeda A."/>
            <person name="Terahara T."/>
            <person name="Mori K."/>
            <person name="Hamada M."/>
            <person name="Matsumoto R."/>
            <person name="Kobayashi T."/>
        </authorList>
    </citation>
    <scope>NUCLEOTIDE SEQUENCE</scope>
    <source>
        <strain evidence="1">AN17-2</strain>
    </source>
</reference>
<comment type="caution">
    <text evidence="1">The sequence shown here is derived from an EMBL/GenBank/DDBJ whole genome shotgun (WGS) entry which is preliminary data.</text>
</comment>
<name>A0ACB5UMU3_9FIRM</name>
<evidence type="ECO:0000313" key="2">
    <source>
        <dbReference type="Proteomes" id="UP001374599"/>
    </source>
</evidence>
<accession>A0ACB5UMU3</accession>
<gene>
    <name evidence="1" type="ORF">AN2V17_34090</name>
</gene>
<sequence>MKKRISKKLRMIINVILDRKAYIKLGKVELLTPDKDRMISYIDTYSIYLHKKDTACYVSGLDADDTKELIDYLTRSIKENTRSIRLHVGIQYIDIPRWAYESLRDEIYRIVGYNSKN</sequence>
<dbReference type="EMBL" id="BTPU01000061">
    <property type="protein sequence ID" value="GMQ64172.1"/>
    <property type="molecule type" value="Genomic_DNA"/>
</dbReference>